<dbReference type="PANTHER" id="PTHR43229">
    <property type="entry name" value="NODULATION PROTEIN J"/>
    <property type="match status" value="1"/>
</dbReference>
<reference evidence="8 9" key="1">
    <citation type="submission" date="2020-10" db="EMBL/GenBank/DDBJ databases">
        <title>Draft genome and description of Brachybacterium epidermidis sp nov.</title>
        <authorList>
            <person name="Boxberger M."/>
            <person name="La Scola B."/>
        </authorList>
    </citation>
    <scope>NUCLEOTIDE SEQUENCE [LARGE SCALE GENOMIC DNA]</scope>
    <source>
        <strain evidence="8 9">Marseille-Q2903</strain>
    </source>
</reference>
<dbReference type="RefSeq" id="WP_193866581.1">
    <property type="nucleotide sequence ID" value="NZ_JADEYR010000015.1"/>
</dbReference>
<dbReference type="Proteomes" id="UP000644727">
    <property type="component" value="Unassembled WGS sequence"/>
</dbReference>
<evidence type="ECO:0000256" key="5">
    <source>
        <dbReference type="SAM" id="MobiDB-lite"/>
    </source>
</evidence>
<evidence type="ECO:0000256" key="6">
    <source>
        <dbReference type="SAM" id="Phobius"/>
    </source>
</evidence>
<feature type="transmembrane region" description="Helical" evidence="6">
    <location>
        <begin position="250"/>
        <end position="271"/>
    </location>
</feature>
<keyword evidence="3 6" id="KW-1133">Transmembrane helix</keyword>
<protein>
    <submittedName>
        <fullName evidence="8">ABC transporter permease</fullName>
    </submittedName>
</protein>
<gene>
    <name evidence="8" type="ORF">IOE58_11810</name>
</gene>
<dbReference type="InterPro" id="IPR013525">
    <property type="entry name" value="ABC2_TM"/>
</dbReference>
<evidence type="ECO:0000259" key="7">
    <source>
        <dbReference type="Pfam" id="PF01061"/>
    </source>
</evidence>
<sequence>MTTADLTATPASGPGRDTPATGSARPAPEARHQPSATARALRYTGHTARMTLTNVFFMAFSIAMPVGMYLLFGTMFGDQADGAARGIVMVNMAAYGGLGTAITAGTQIQEDQRNGFLRQLIVSGLSPRSFLLGSVLAASVVIVPALMIVGLVGLATGVQADAGSFMATMGVLWLGLLPTILIGIALGMLLKGGAASAGGVVVLMALAIFGGLWMPLEMFPEWMQSTGRLLPSYWIAQLGEWTLIGGDLPVTGLLVIGTWTLVLGVLCAVSLSKAIGLTRR</sequence>
<accession>A0ABR9W326</accession>
<feature type="transmembrane region" description="Helical" evidence="6">
    <location>
        <begin position="52"/>
        <end position="72"/>
    </location>
</feature>
<evidence type="ECO:0000313" key="9">
    <source>
        <dbReference type="Proteomes" id="UP000644727"/>
    </source>
</evidence>
<evidence type="ECO:0000256" key="4">
    <source>
        <dbReference type="ARBA" id="ARBA00023136"/>
    </source>
</evidence>
<comment type="caution">
    <text evidence="8">The sequence shown here is derived from an EMBL/GenBank/DDBJ whole genome shotgun (WGS) entry which is preliminary data.</text>
</comment>
<feature type="domain" description="ABC-2 type transporter transmembrane" evidence="7">
    <location>
        <begin position="55"/>
        <end position="236"/>
    </location>
</feature>
<organism evidence="8 9">
    <name type="scientific">Brachybacterium epidermidis</name>
    <dbReference type="NCBI Taxonomy" id="2781983"/>
    <lineage>
        <taxon>Bacteria</taxon>
        <taxon>Bacillati</taxon>
        <taxon>Actinomycetota</taxon>
        <taxon>Actinomycetes</taxon>
        <taxon>Micrococcales</taxon>
        <taxon>Dermabacteraceae</taxon>
        <taxon>Brachybacterium</taxon>
    </lineage>
</organism>
<proteinExistence type="predicted"/>
<dbReference type="Pfam" id="PF01061">
    <property type="entry name" value="ABC2_membrane"/>
    <property type="match status" value="1"/>
</dbReference>
<feature type="transmembrane region" description="Helical" evidence="6">
    <location>
        <begin position="129"/>
        <end position="153"/>
    </location>
</feature>
<name>A0ABR9W326_9MICO</name>
<feature type="region of interest" description="Disordered" evidence="5">
    <location>
        <begin position="1"/>
        <end position="37"/>
    </location>
</feature>
<dbReference type="PANTHER" id="PTHR43229:SF3">
    <property type="entry name" value="ABC-TYPE MULTIDRUG TRANSPORT SYSTEM, PERMEASE COMPONENT"/>
    <property type="match status" value="1"/>
</dbReference>
<feature type="transmembrane region" description="Helical" evidence="6">
    <location>
        <begin position="197"/>
        <end position="216"/>
    </location>
</feature>
<evidence type="ECO:0000256" key="2">
    <source>
        <dbReference type="ARBA" id="ARBA00022692"/>
    </source>
</evidence>
<evidence type="ECO:0000256" key="1">
    <source>
        <dbReference type="ARBA" id="ARBA00004141"/>
    </source>
</evidence>
<dbReference type="EMBL" id="JADEYR010000015">
    <property type="protein sequence ID" value="MBE9404836.1"/>
    <property type="molecule type" value="Genomic_DNA"/>
</dbReference>
<keyword evidence="9" id="KW-1185">Reference proteome</keyword>
<feature type="transmembrane region" description="Helical" evidence="6">
    <location>
        <begin position="165"/>
        <end position="190"/>
    </location>
</feature>
<comment type="subcellular location">
    <subcellularLocation>
        <location evidence="1">Membrane</location>
        <topology evidence="1">Multi-pass membrane protein</topology>
    </subcellularLocation>
</comment>
<keyword evidence="4 6" id="KW-0472">Membrane</keyword>
<feature type="transmembrane region" description="Helical" evidence="6">
    <location>
        <begin position="84"/>
        <end position="108"/>
    </location>
</feature>
<keyword evidence="2 6" id="KW-0812">Transmembrane</keyword>
<evidence type="ECO:0000313" key="8">
    <source>
        <dbReference type="EMBL" id="MBE9404836.1"/>
    </source>
</evidence>
<dbReference type="InterPro" id="IPR051784">
    <property type="entry name" value="Nod_factor_ABC_transporter"/>
</dbReference>
<feature type="compositionally biased region" description="Polar residues" evidence="5">
    <location>
        <begin position="1"/>
        <end position="10"/>
    </location>
</feature>
<evidence type="ECO:0000256" key="3">
    <source>
        <dbReference type="ARBA" id="ARBA00022989"/>
    </source>
</evidence>